<keyword evidence="3" id="KW-1185">Reference proteome</keyword>
<dbReference type="OrthoDB" id="9808360at2"/>
<accession>A0A3N3ZTB4</accession>
<dbReference type="GO" id="GO:0003677">
    <property type="term" value="F:DNA binding"/>
    <property type="evidence" value="ECO:0007669"/>
    <property type="project" value="UniProtKB-KW"/>
</dbReference>
<name>A0A3N3ZTB4_9MICC</name>
<evidence type="ECO:0000313" key="3">
    <source>
        <dbReference type="Proteomes" id="UP000270616"/>
    </source>
</evidence>
<dbReference type="InterPro" id="IPR036390">
    <property type="entry name" value="WH_DNA-bd_sf"/>
</dbReference>
<sequence>MEISARSEYAIRALLMLAEAHQAGTDAVPAAELARRQELPAKFLEVIMGQLRRGGLVSSKRGAAGGYRLAVAADQIMIGGVIRTMDGPLTGVRGMRPSDTTYSGPAAHLPVVWVAVRAALRRVLDEVSIEDVLTGHFPEEVSLLAQDPQAWQDRWPLRTVGDA</sequence>
<dbReference type="GO" id="GO:0005829">
    <property type="term" value="C:cytosol"/>
    <property type="evidence" value="ECO:0007669"/>
    <property type="project" value="TreeGrafter"/>
</dbReference>
<dbReference type="InterPro" id="IPR030489">
    <property type="entry name" value="TR_Rrf2-type_CS"/>
</dbReference>
<keyword evidence="1" id="KW-0238">DNA-binding</keyword>
<dbReference type="InterPro" id="IPR036388">
    <property type="entry name" value="WH-like_DNA-bd_sf"/>
</dbReference>
<dbReference type="EMBL" id="RKMF01000001">
    <property type="protein sequence ID" value="ROZ65570.1"/>
    <property type="molecule type" value="Genomic_DNA"/>
</dbReference>
<dbReference type="PROSITE" id="PS01332">
    <property type="entry name" value="HTH_RRF2_1"/>
    <property type="match status" value="1"/>
</dbReference>
<protein>
    <submittedName>
        <fullName evidence="2">Rrf2 family transcriptional regulator</fullName>
    </submittedName>
</protein>
<proteinExistence type="predicted"/>
<dbReference type="AlphaFoldDB" id="A0A3N3ZTB4"/>
<dbReference type="NCBIfam" id="TIGR00738">
    <property type="entry name" value="rrf2_super"/>
    <property type="match status" value="1"/>
</dbReference>
<dbReference type="Gene3D" id="1.10.10.10">
    <property type="entry name" value="Winged helix-like DNA-binding domain superfamily/Winged helix DNA-binding domain"/>
    <property type="match status" value="1"/>
</dbReference>
<dbReference type="PANTHER" id="PTHR33221">
    <property type="entry name" value="WINGED HELIX-TURN-HELIX TRANSCRIPTIONAL REGULATOR, RRF2 FAMILY"/>
    <property type="match status" value="1"/>
</dbReference>
<dbReference type="Proteomes" id="UP000270616">
    <property type="component" value="Unassembled WGS sequence"/>
</dbReference>
<dbReference type="SUPFAM" id="SSF46785">
    <property type="entry name" value="Winged helix' DNA-binding domain"/>
    <property type="match status" value="1"/>
</dbReference>
<evidence type="ECO:0000256" key="1">
    <source>
        <dbReference type="ARBA" id="ARBA00023125"/>
    </source>
</evidence>
<dbReference type="InterPro" id="IPR000944">
    <property type="entry name" value="Tscrpt_reg_Rrf2"/>
</dbReference>
<gene>
    <name evidence="2" type="ORF">EDL96_00195</name>
</gene>
<dbReference type="GO" id="GO:0003700">
    <property type="term" value="F:DNA-binding transcription factor activity"/>
    <property type="evidence" value="ECO:0007669"/>
    <property type="project" value="TreeGrafter"/>
</dbReference>
<dbReference type="RefSeq" id="WP_123823458.1">
    <property type="nucleotide sequence ID" value="NZ_RKMF01000001.1"/>
</dbReference>
<comment type="caution">
    <text evidence="2">The sequence shown here is derived from an EMBL/GenBank/DDBJ whole genome shotgun (WGS) entry which is preliminary data.</text>
</comment>
<organism evidence="2 3">
    <name type="scientific">Kocuria soli</name>
    <dbReference type="NCBI Taxonomy" id="2485125"/>
    <lineage>
        <taxon>Bacteria</taxon>
        <taxon>Bacillati</taxon>
        <taxon>Actinomycetota</taxon>
        <taxon>Actinomycetes</taxon>
        <taxon>Micrococcales</taxon>
        <taxon>Micrococcaceae</taxon>
        <taxon>Kocuria</taxon>
    </lineage>
</organism>
<dbReference type="Pfam" id="PF02082">
    <property type="entry name" value="Rrf2"/>
    <property type="match status" value="1"/>
</dbReference>
<dbReference type="PROSITE" id="PS51197">
    <property type="entry name" value="HTH_RRF2_2"/>
    <property type="match status" value="1"/>
</dbReference>
<dbReference type="PANTHER" id="PTHR33221:SF5">
    <property type="entry name" value="HTH-TYPE TRANSCRIPTIONAL REGULATOR ISCR"/>
    <property type="match status" value="1"/>
</dbReference>
<reference evidence="2 3" key="1">
    <citation type="submission" date="2018-10" db="EMBL/GenBank/DDBJ databases">
        <title>Kocuria sp. M5W7-7, whole genome shotgun sequence.</title>
        <authorList>
            <person name="Tuo L."/>
        </authorList>
    </citation>
    <scope>NUCLEOTIDE SEQUENCE [LARGE SCALE GENOMIC DNA]</scope>
    <source>
        <strain evidence="2 3">M5W7-7</strain>
    </source>
</reference>
<evidence type="ECO:0000313" key="2">
    <source>
        <dbReference type="EMBL" id="ROZ65570.1"/>
    </source>
</evidence>